<dbReference type="PANTHER" id="PTHR12479:SF10">
    <property type="entry name" value="LYSOSOMAL-ASSOCIATED TRANSMEMBRANE PROTEIN"/>
    <property type="match status" value="1"/>
</dbReference>
<dbReference type="AlphaFoldDB" id="A0AAD5SHA5"/>
<comment type="subcellular location">
    <subcellularLocation>
        <location evidence="1">Endomembrane system</location>
        <topology evidence="1">Multi-pass membrane protein</topology>
    </subcellularLocation>
</comment>
<dbReference type="InterPro" id="IPR051115">
    <property type="entry name" value="LAPTM_transporter"/>
</dbReference>
<dbReference type="PANTHER" id="PTHR12479">
    <property type="entry name" value="LYSOSOMAL-ASSOCIATED TRANSMEMBRANE PROTEIN"/>
    <property type="match status" value="1"/>
</dbReference>
<evidence type="ECO:0000256" key="2">
    <source>
        <dbReference type="ARBA" id="ARBA00022692"/>
    </source>
</evidence>
<keyword evidence="4 6" id="KW-0472">Membrane</keyword>
<evidence type="ECO:0000256" key="1">
    <source>
        <dbReference type="ARBA" id="ARBA00004127"/>
    </source>
</evidence>
<evidence type="ECO:0000256" key="3">
    <source>
        <dbReference type="ARBA" id="ARBA00022989"/>
    </source>
</evidence>
<keyword evidence="2 6" id="KW-0812">Transmembrane</keyword>
<feature type="transmembrane region" description="Helical" evidence="6">
    <location>
        <begin position="54"/>
        <end position="74"/>
    </location>
</feature>
<organism evidence="7 8">
    <name type="scientific">Rhizophlyctis rosea</name>
    <dbReference type="NCBI Taxonomy" id="64517"/>
    <lineage>
        <taxon>Eukaryota</taxon>
        <taxon>Fungi</taxon>
        <taxon>Fungi incertae sedis</taxon>
        <taxon>Chytridiomycota</taxon>
        <taxon>Chytridiomycota incertae sedis</taxon>
        <taxon>Chytridiomycetes</taxon>
        <taxon>Rhizophlyctidales</taxon>
        <taxon>Rhizophlyctidaceae</taxon>
        <taxon>Rhizophlyctis</taxon>
    </lineage>
</organism>
<evidence type="ECO:0000256" key="6">
    <source>
        <dbReference type="SAM" id="Phobius"/>
    </source>
</evidence>
<feature type="compositionally biased region" description="Polar residues" evidence="5">
    <location>
        <begin position="223"/>
        <end position="233"/>
    </location>
</feature>
<feature type="transmembrane region" description="Helical" evidence="6">
    <location>
        <begin position="135"/>
        <end position="159"/>
    </location>
</feature>
<keyword evidence="8" id="KW-1185">Reference proteome</keyword>
<feature type="transmembrane region" description="Helical" evidence="6">
    <location>
        <begin position="86"/>
        <end position="106"/>
    </location>
</feature>
<feature type="region of interest" description="Disordered" evidence="5">
    <location>
        <begin position="217"/>
        <end position="250"/>
    </location>
</feature>
<dbReference type="GO" id="GO:0012505">
    <property type="term" value="C:endomembrane system"/>
    <property type="evidence" value="ECO:0007669"/>
    <property type="project" value="UniProtKB-SubCell"/>
</dbReference>
<name>A0AAD5SHA5_9FUNG</name>
<reference evidence="7" key="1">
    <citation type="submission" date="2020-05" db="EMBL/GenBank/DDBJ databases">
        <title>Phylogenomic resolution of chytrid fungi.</title>
        <authorList>
            <person name="Stajich J.E."/>
            <person name="Amses K."/>
            <person name="Simmons R."/>
            <person name="Seto K."/>
            <person name="Myers J."/>
            <person name="Bonds A."/>
            <person name="Quandt C.A."/>
            <person name="Barry K."/>
            <person name="Liu P."/>
            <person name="Grigoriev I."/>
            <person name="Longcore J.E."/>
            <person name="James T.Y."/>
        </authorList>
    </citation>
    <scope>NUCLEOTIDE SEQUENCE</scope>
    <source>
        <strain evidence="7">JEL0318</strain>
    </source>
</reference>
<accession>A0AAD5SHA5</accession>
<evidence type="ECO:0000256" key="5">
    <source>
        <dbReference type="SAM" id="MobiDB-lite"/>
    </source>
</evidence>
<gene>
    <name evidence="7" type="ORF">HK097_004689</name>
</gene>
<sequence>MPVLRSCCGCISLRNGALIISSFLLFSNILSLLGSSITSAFIDNGKHDIPLLPAPGLFTFVDTIIIVIGLAGILKNRIKSVKIFAVYNWIRVGFSALLSAAVMLIASIGKDGFIKMCEETNRDLPSDERIDCQSVITVVVIVLIVSFFVNAVVSIYFGFAIWSYYQDLRDHPENYFRDPYVYLAVPVGGEAVPSAPFALGDDESRLPAYDEGYSEAVPYPGASASTEQSSATGMPTGIPGLPDAPAPAKK</sequence>
<dbReference type="Proteomes" id="UP001212841">
    <property type="component" value="Unassembled WGS sequence"/>
</dbReference>
<protein>
    <submittedName>
        <fullName evidence="7">Uncharacterized protein</fullName>
    </submittedName>
</protein>
<dbReference type="EMBL" id="JADGJD010000223">
    <property type="protein sequence ID" value="KAJ3053254.1"/>
    <property type="molecule type" value="Genomic_DNA"/>
</dbReference>
<proteinExistence type="predicted"/>
<keyword evidence="3 6" id="KW-1133">Transmembrane helix</keyword>
<feature type="transmembrane region" description="Helical" evidence="6">
    <location>
        <begin position="23"/>
        <end position="42"/>
    </location>
</feature>
<evidence type="ECO:0000313" key="8">
    <source>
        <dbReference type="Proteomes" id="UP001212841"/>
    </source>
</evidence>
<evidence type="ECO:0000313" key="7">
    <source>
        <dbReference type="EMBL" id="KAJ3053254.1"/>
    </source>
</evidence>
<evidence type="ECO:0000256" key="4">
    <source>
        <dbReference type="ARBA" id="ARBA00023136"/>
    </source>
</evidence>
<comment type="caution">
    <text evidence="7">The sequence shown here is derived from an EMBL/GenBank/DDBJ whole genome shotgun (WGS) entry which is preliminary data.</text>
</comment>